<evidence type="ECO:0000313" key="6">
    <source>
        <dbReference type="EMBL" id="GAA4666043.1"/>
    </source>
</evidence>
<organism evidence="6 7">
    <name type="scientific">Kineococcus glutinatus</name>
    <dbReference type="NCBI Taxonomy" id="1070872"/>
    <lineage>
        <taxon>Bacteria</taxon>
        <taxon>Bacillati</taxon>
        <taxon>Actinomycetota</taxon>
        <taxon>Actinomycetes</taxon>
        <taxon>Kineosporiales</taxon>
        <taxon>Kineosporiaceae</taxon>
        <taxon>Kineococcus</taxon>
    </lineage>
</organism>
<evidence type="ECO:0000256" key="3">
    <source>
        <dbReference type="ARBA" id="ARBA00022989"/>
    </source>
</evidence>
<proteinExistence type="predicted"/>
<evidence type="ECO:0000313" key="7">
    <source>
        <dbReference type="Proteomes" id="UP001501195"/>
    </source>
</evidence>
<keyword evidence="7" id="KW-1185">Reference proteome</keyword>
<keyword evidence="4" id="KW-0472">Membrane</keyword>
<keyword evidence="3" id="KW-1133">Transmembrane helix</keyword>
<evidence type="ECO:0000256" key="4">
    <source>
        <dbReference type="ARBA" id="ARBA00023136"/>
    </source>
</evidence>
<evidence type="ECO:0000256" key="2">
    <source>
        <dbReference type="ARBA" id="ARBA00022692"/>
    </source>
</evidence>
<comment type="subcellular location">
    <subcellularLocation>
        <location evidence="1">Endomembrane system</location>
        <topology evidence="1">Multi-pass membrane protein</topology>
    </subcellularLocation>
</comment>
<protein>
    <recommendedName>
        <fullName evidence="5">DUF1232 domain-containing protein</fullName>
    </recommendedName>
</protein>
<evidence type="ECO:0000259" key="5">
    <source>
        <dbReference type="Pfam" id="PF06803"/>
    </source>
</evidence>
<dbReference type="InterPro" id="IPR010652">
    <property type="entry name" value="DUF1232"/>
</dbReference>
<gene>
    <name evidence="6" type="ORF">GCM10023225_35970</name>
</gene>
<feature type="domain" description="DUF1232" evidence="5">
    <location>
        <begin position="44"/>
        <end position="80"/>
    </location>
</feature>
<reference evidence="7" key="1">
    <citation type="journal article" date="2019" name="Int. J. Syst. Evol. Microbiol.">
        <title>The Global Catalogue of Microorganisms (GCM) 10K type strain sequencing project: providing services to taxonomists for standard genome sequencing and annotation.</title>
        <authorList>
            <consortium name="The Broad Institute Genomics Platform"/>
            <consortium name="The Broad Institute Genome Sequencing Center for Infectious Disease"/>
            <person name="Wu L."/>
            <person name="Ma J."/>
        </authorList>
    </citation>
    <scope>NUCLEOTIDE SEQUENCE [LARGE SCALE GENOMIC DNA]</scope>
    <source>
        <strain evidence="7">JCM 18126</strain>
    </source>
</reference>
<keyword evidence="2" id="KW-0812">Transmembrane</keyword>
<dbReference type="Pfam" id="PF06803">
    <property type="entry name" value="DUF1232"/>
    <property type="match status" value="1"/>
</dbReference>
<comment type="caution">
    <text evidence="6">The sequence shown here is derived from an EMBL/GenBank/DDBJ whole genome shotgun (WGS) entry which is preliminary data.</text>
</comment>
<name>A0ABP8VKU8_9ACTN</name>
<dbReference type="EMBL" id="BAABIL010000874">
    <property type="protein sequence ID" value="GAA4666043.1"/>
    <property type="molecule type" value="Genomic_DNA"/>
</dbReference>
<dbReference type="Proteomes" id="UP001501195">
    <property type="component" value="Unassembled WGS sequence"/>
</dbReference>
<sequence>MLALVWRTLRTGGGAGAGERLRALPRMVRAVARGEYRAASPVRLLLAAAAAGYVVSPVDVVPEALLGLLGTLDDAVVAAWVAGTLLSATDDFLRWERERDRTVPGEVVG</sequence>
<evidence type="ECO:0000256" key="1">
    <source>
        <dbReference type="ARBA" id="ARBA00004127"/>
    </source>
</evidence>
<accession>A0ABP8VKU8</accession>